<keyword evidence="2" id="KW-1003">Cell membrane</keyword>
<evidence type="ECO:0000313" key="9">
    <source>
        <dbReference type="Proteomes" id="UP000313948"/>
    </source>
</evidence>
<proteinExistence type="predicted"/>
<feature type="transmembrane region" description="Helical" evidence="7">
    <location>
        <begin position="306"/>
        <end position="325"/>
    </location>
</feature>
<dbReference type="Proteomes" id="UP000313948">
    <property type="component" value="Chromosome"/>
</dbReference>
<evidence type="ECO:0000256" key="6">
    <source>
        <dbReference type="SAM" id="MobiDB-lite"/>
    </source>
</evidence>
<dbReference type="PANTHER" id="PTHR30213:SF1">
    <property type="entry name" value="INNER MEMBRANE PROTEIN YHJD"/>
    <property type="match status" value="1"/>
</dbReference>
<dbReference type="InterPro" id="IPR017039">
    <property type="entry name" value="Virul_fac_BrkB"/>
</dbReference>
<feature type="region of interest" description="Disordered" evidence="6">
    <location>
        <begin position="448"/>
        <end position="496"/>
    </location>
</feature>
<feature type="transmembrane region" description="Helical" evidence="7">
    <location>
        <begin position="185"/>
        <end position="207"/>
    </location>
</feature>
<feature type="transmembrane region" description="Helical" evidence="7">
    <location>
        <begin position="232"/>
        <end position="260"/>
    </location>
</feature>
<feature type="compositionally biased region" description="Basic and acidic residues" evidence="6">
    <location>
        <begin position="448"/>
        <end position="457"/>
    </location>
</feature>
<evidence type="ECO:0000313" key="8">
    <source>
        <dbReference type="EMBL" id="QDB80125.1"/>
    </source>
</evidence>
<reference evidence="8 9" key="1">
    <citation type="submission" date="2019-05" db="EMBL/GenBank/DDBJ databases">
        <title>Georgenia *** sp. nov., and Georgenia *** sp. nov., isolated from the intestinal contents of plateau pika (Ochotona curzoniae) in the Qinghai-Tibet plateau of China.</title>
        <authorList>
            <person name="Tian Z."/>
        </authorList>
    </citation>
    <scope>NUCLEOTIDE SEQUENCE [LARGE SCALE GENOMIC DNA]</scope>
    <source>
        <strain evidence="8 9">Z294</strain>
    </source>
</reference>
<evidence type="ECO:0000256" key="7">
    <source>
        <dbReference type="SAM" id="Phobius"/>
    </source>
</evidence>
<dbReference type="Pfam" id="PF03631">
    <property type="entry name" value="Virul_fac_BrkB"/>
    <property type="match status" value="1"/>
</dbReference>
<evidence type="ECO:0000256" key="5">
    <source>
        <dbReference type="ARBA" id="ARBA00023136"/>
    </source>
</evidence>
<sequence>MSATRAPPWRLTAARMCSWRCRASSGWDEGVLMVGSLSEKNHNRTRPTSGEPPDGRRHRSPAAPPRRPYAAAMTPAEPKSRLAVLNDRIQALTRWWSMTRPGRALARYGRAAGGMLAGGITYSAIFSIAAALTLGYTAFMAVLGSDTELRDRVLEAVDSALPGVIDTPTSRGLLNPDDLVLDTGLTPTSVVATAVLLWTAISVMGALKRSIRSMFGIVVLQENAFLTRVRDLLGFLTLAVAVLLTAALTIAAGAAGQWVLDLLGVSGTVAQLGLRALGLLVALAVDAGVFVLLFRVLAGVRPPRRDLLLAALLGAVASGALRLFGTSLVGSAASNPLLATAAALATLLLWVNLLSRVTLLIAAWTANPPAPPAPDHPDVTHFSETPNYVTLSAPHTLTWRYEAITGTVEADAPTRRGATVTNLEHAGDEGRRVLAELRAEEERRRRAEHAARERREEDAEEGGLVGRVRRWRRRRGRAGARPVGAEHEGATRDSRG</sequence>
<feature type="region of interest" description="Disordered" evidence="6">
    <location>
        <begin position="36"/>
        <end position="74"/>
    </location>
</feature>
<evidence type="ECO:0000256" key="4">
    <source>
        <dbReference type="ARBA" id="ARBA00022989"/>
    </source>
</evidence>
<keyword evidence="3 7" id="KW-0812">Transmembrane</keyword>
<feature type="compositionally biased region" description="Basic and acidic residues" evidence="6">
    <location>
        <begin position="484"/>
        <end position="496"/>
    </location>
</feature>
<feature type="transmembrane region" description="Helical" evidence="7">
    <location>
        <begin position="272"/>
        <end position="294"/>
    </location>
</feature>
<feature type="compositionally biased region" description="Basic residues" evidence="6">
    <location>
        <begin position="467"/>
        <end position="478"/>
    </location>
</feature>
<keyword evidence="4 7" id="KW-1133">Transmembrane helix</keyword>
<protein>
    <submittedName>
        <fullName evidence="8">YihY/virulence factor BrkB family protein</fullName>
    </submittedName>
</protein>
<evidence type="ECO:0000256" key="1">
    <source>
        <dbReference type="ARBA" id="ARBA00004651"/>
    </source>
</evidence>
<dbReference type="EMBL" id="CP040899">
    <property type="protein sequence ID" value="QDB80125.1"/>
    <property type="molecule type" value="Genomic_DNA"/>
</dbReference>
<keyword evidence="5 7" id="KW-0472">Membrane</keyword>
<keyword evidence="9" id="KW-1185">Reference proteome</keyword>
<evidence type="ECO:0000256" key="3">
    <source>
        <dbReference type="ARBA" id="ARBA00022692"/>
    </source>
</evidence>
<evidence type="ECO:0000256" key="2">
    <source>
        <dbReference type="ARBA" id="ARBA00022475"/>
    </source>
</evidence>
<organism evidence="8 9">
    <name type="scientific">Georgenia wutianyii</name>
    <dbReference type="NCBI Taxonomy" id="2585135"/>
    <lineage>
        <taxon>Bacteria</taxon>
        <taxon>Bacillati</taxon>
        <taxon>Actinomycetota</taxon>
        <taxon>Actinomycetes</taxon>
        <taxon>Micrococcales</taxon>
        <taxon>Bogoriellaceae</taxon>
        <taxon>Georgenia</taxon>
    </lineage>
</organism>
<dbReference type="PANTHER" id="PTHR30213">
    <property type="entry name" value="INNER MEMBRANE PROTEIN YHJD"/>
    <property type="match status" value="1"/>
</dbReference>
<gene>
    <name evidence="8" type="ORF">FE251_12585</name>
</gene>
<feature type="transmembrane region" description="Helical" evidence="7">
    <location>
        <begin position="337"/>
        <end position="354"/>
    </location>
</feature>
<name>A0ABX5VT91_9MICO</name>
<feature type="transmembrane region" description="Helical" evidence="7">
    <location>
        <begin position="120"/>
        <end position="143"/>
    </location>
</feature>
<comment type="subcellular location">
    <subcellularLocation>
        <location evidence="1">Cell membrane</location>
        <topology evidence="1">Multi-pass membrane protein</topology>
    </subcellularLocation>
</comment>
<accession>A0ABX5VT91</accession>